<proteinExistence type="predicted"/>
<dbReference type="AlphaFoldDB" id="A0A8I0SBQ0"/>
<protein>
    <submittedName>
        <fullName evidence="1">Uncharacterized protein</fullName>
    </submittedName>
</protein>
<name>A0A8I0SBQ0_9MICO</name>
<keyword evidence="2" id="KW-1185">Reference proteome</keyword>
<gene>
    <name evidence="1" type="ORF">ITJ42_15775</name>
</gene>
<sequence length="132" mass="14094">MSYSIPCVDLTGHDFFVEIGPGLNRGGSKLKVAAVKTLRAAGAPGSEETLAFELRLAVSEDKWVRSAVDLVASVRIGTQDPASKHGVLQGSFGRWELRPGKGAGLPLFITPWPALTIVEFAEIDLHENLPGD</sequence>
<evidence type="ECO:0000313" key="1">
    <source>
        <dbReference type="EMBL" id="MBF4632678.1"/>
    </source>
</evidence>
<evidence type="ECO:0000313" key="2">
    <source>
        <dbReference type="Proteomes" id="UP000634579"/>
    </source>
</evidence>
<reference evidence="1 2" key="1">
    <citation type="submission" date="2020-10" db="EMBL/GenBank/DDBJ databases">
        <title>Draft genome sequences of plant-associated actinobacteria.</title>
        <authorList>
            <person name="Tarlachkov S.V."/>
            <person name="Starodumova I.P."/>
            <person name="Dorofeeva L.V."/>
            <person name="Prisyazhnaya N.V."/>
            <person name="Roubtsova T.V."/>
            <person name="Chizhov V.N."/>
            <person name="Nadler S.A."/>
            <person name="Subbotin S.A."/>
            <person name="Evtushenko L.I."/>
        </authorList>
    </citation>
    <scope>NUCLEOTIDE SEQUENCE [LARGE SCALE GENOMIC DNA]</scope>
    <source>
        <strain evidence="1 2">VKM Ac-2886</strain>
    </source>
</reference>
<dbReference type="EMBL" id="JADKRP010000006">
    <property type="protein sequence ID" value="MBF4632678.1"/>
    <property type="molecule type" value="Genomic_DNA"/>
</dbReference>
<accession>A0A8I0SBQ0</accession>
<comment type="caution">
    <text evidence="1">The sequence shown here is derived from an EMBL/GenBank/DDBJ whole genome shotgun (WGS) entry which is preliminary data.</text>
</comment>
<dbReference type="Proteomes" id="UP000634579">
    <property type="component" value="Unassembled WGS sequence"/>
</dbReference>
<dbReference type="RefSeq" id="WP_194676243.1">
    <property type="nucleotide sequence ID" value="NZ_JADKRP010000006.1"/>
</dbReference>
<organism evidence="1 2">
    <name type="scientific">Clavibacter phaseoli</name>
    <dbReference type="NCBI Taxonomy" id="1734031"/>
    <lineage>
        <taxon>Bacteria</taxon>
        <taxon>Bacillati</taxon>
        <taxon>Actinomycetota</taxon>
        <taxon>Actinomycetes</taxon>
        <taxon>Micrococcales</taxon>
        <taxon>Microbacteriaceae</taxon>
        <taxon>Clavibacter</taxon>
    </lineage>
</organism>